<reference evidence="4" key="1">
    <citation type="submission" date="2020-09" db="EMBL/GenBank/DDBJ databases">
        <title>Comparative genome analyses of four rice-infecting Rhizoctonia solani isolates reveal extensive enrichment of homogalacturonan modification genes.</title>
        <authorList>
            <person name="Lee D.-Y."/>
            <person name="Jeon J."/>
            <person name="Kim K.-T."/>
            <person name="Cheong K."/>
            <person name="Song H."/>
            <person name="Choi G."/>
            <person name="Ko J."/>
            <person name="Opiyo S.O."/>
            <person name="Zuo S."/>
            <person name="Madhav S."/>
            <person name="Lee Y.-H."/>
            <person name="Wang G.-L."/>
        </authorList>
    </citation>
    <scope>NUCLEOTIDE SEQUENCE</scope>
    <source>
        <strain evidence="4">AG1-IA B2</strain>
    </source>
</reference>
<dbReference type="AlphaFoldDB" id="A0A8H7IM02"/>
<accession>A0A8H7IM02</accession>
<sequence>MSTRRCYYLPMSTNVTHRGLSNHMRRVRGDGFNSTELRSSLFGKRVPASVGDWLPGGPKSSEGKISVIHGKPDCAPPAKAIPPPKTQAQKIAEEEAPWTMDQIRQMVRYIFEASLLHAQLLNRTLVLPSFIYARACEWDILYFLTVSQVMLDMNHLRKAHPVVTVAEYLQLNGMSPSIEWSNGAWHREMYQNDGKISIHEIPNNEYDPKPTVRVEMLPSHPPGNEDNPFSETLLVALGDRTVMDLEEAAKALKDRVVISGDDQLEAFLREHGWEVLHTYRGALGMDYTKSVVEPIKQVAPRSRLRGMFDDYNHINEEVLILAGETHLNRKPGGLRFVHPEQQAHFASTVLHDMRPTGPVRRLAMKLHERMQKIVGGRQWMGAHMRLVDQGWVMEHSIEGHLSRITQRLSNGRKILQEIYDTKQIQIYEVPNVEPERDIFDRPPPLESDSFYLATDERSRDGLGYIRSNGGVLIEDLLTLEDRQEFGWPIMITDVLAIIEQTVLSHSAYFYAHAMSSVGGAL</sequence>
<evidence type="ECO:0000256" key="3">
    <source>
        <dbReference type="ARBA" id="ARBA00023277"/>
    </source>
</evidence>
<dbReference type="EMBL" id="JACYCF010000001">
    <property type="protein sequence ID" value="KAF8760852.1"/>
    <property type="molecule type" value="Genomic_DNA"/>
</dbReference>
<dbReference type="Gene3D" id="3.40.50.11350">
    <property type="match status" value="1"/>
</dbReference>
<organism evidence="4 5">
    <name type="scientific">Rhizoctonia solani</name>
    <dbReference type="NCBI Taxonomy" id="456999"/>
    <lineage>
        <taxon>Eukaryota</taxon>
        <taxon>Fungi</taxon>
        <taxon>Dikarya</taxon>
        <taxon>Basidiomycota</taxon>
        <taxon>Agaricomycotina</taxon>
        <taxon>Agaricomycetes</taxon>
        <taxon>Cantharellales</taxon>
        <taxon>Ceratobasidiaceae</taxon>
        <taxon>Rhizoctonia</taxon>
    </lineage>
</organism>
<proteinExistence type="predicted"/>
<evidence type="ECO:0000313" key="4">
    <source>
        <dbReference type="EMBL" id="KAF8760852.1"/>
    </source>
</evidence>
<keyword evidence="2" id="KW-0294">Fucose metabolism</keyword>
<dbReference type="Proteomes" id="UP000614334">
    <property type="component" value="Unassembled WGS sequence"/>
</dbReference>
<dbReference type="Pfam" id="PF10250">
    <property type="entry name" value="O-FucT"/>
    <property type="match status" value="1"/>
</dbReference>
<keyword evidence="4" id="KW-0328">Glycosyltransferase</keyword>
<keyword evidence="3" id="KW-0119">Carbohydrate metabolism</keyword>
<dbReference type="GO" id="GO:0006004">
    <property type="term" value="P:fucose metabolic process"/>
    <property type="evidence" value="ECO:0007669"/>
    <property type="project" value="UniProtKB-KW"/>
</dbReference>
<protein>
    <submittedName>
        <fullName evidence="4">GDP-fucose protein O-fucosyltransferase</fullName>
    </submittedName>
</protein>
<comment type="caution">
    <text evidence="4">The sequence shown here is derived from an EMBL/GenBank/DDBJ whole genome shotgun (WGS) entry which is preliminary data.</text>
</comment>
<keyword evidence="1 4" id="KW-0808">Transferase</keyword>
<evidence type="ECO:0000256" key="2">
    <source>
        <dbReference type="ARBA" id="ARBA00023253"/>
    </source>
</evidence>
<name>A0A8H7IM02_9AGAM</name>
<evidence type="ECO:0000256" key="1">
    <source>
        <dbReference type="ARBA" id="ARBA00022679"/>
    </source>
</evidence>
<dbReference type="InterPro" id="IPR019378">
    <property type="entry name" value="GDP-Fuc_O-FucTrfase"/>
</dbReference>
<evidence type="ECO:0000313" key="5">
    <source>
        <dbReference type="Proteomes" id="UP000614334"/>
    </source>
</evidence>
<gene>
    <name evidence="4" type="ORF">RHS01_00707</name>
</gene>
<dbReference type="GO" id="GO:0016757">
    <property type="term" value="F:glycosyltransferase activity"/>
    <property type="evidence" value="ECO:0007669"/>
    <property type="project" value="UniProtKB-KW"/>
</dbReference>